<comment type="caution">
    <text evidence="1">The sequence shown here is derived from an EMBL/GenBank/DDBJ whole genome shotgun (WGS) entry which is preliminary data.</text>
</comment>
<dbReference type="OrthoDB" id="2432495at2759"/>
<reference evidence="1" key="1">
    <citation type="submission" date="2022-08" db="EMBL/GenBank/DDBJ databases">
        <authorList>
            <person name="Kallberg Y."/>
            <person name="Tangrot J."/>
            <person name="Rosling A."/>
        </authorList>
    </citation>
    <scope>NUCLEOTIDE SEQUENCE</scope>
    <source>
        <strain evidence="1">Wild A</strain>
    </source>
</reference>
<dbReference type="Proteomes" id="UP001153678">
    <property type="component" value="Unassembled WGS sequence"/>
</dbReference>
<evidence type="ECO:0000313" key="2">
    <source>
        <dbReference type="Proteomes" id="UP001153678"/>
    </source>
</evidence>
<dbReference type="EMBL" id="CAMKVN010011903">
    <property type="protein sequence ID" value="CAI2195094.1"/>
    <property type="molecule type" value="Genomic_DNA"/>
</dbReference>
<keyword evidence="2" id="KW-1185">Reference proteome</keyword>
<dbReference type="AlphaFoldDB" id="A0A9W4T7H0"/>
<organism evidence="1 2">
    <name type="scientific">Funneliformis geosporum</name>
    <dbReference type="NCBI Taxonomy" id="1117311"/>
    <lineage>
        <taxon>Eukaryota</taxon>
        <taxon>Fungi</taxon>
        <taxon>Fungi incertae sedis</taxon>
        <taxon>Mucoromycota</taxon>
        <taxon>Glomeromycotina</taxon>
        <taxon>Glomeromycetes</taxon>
        <taxon>Glomerales</taxon>
        <taxon>Glomeraceae</taxon>
        <taxon>Funneliformis</taxon>
    </lineage>
</organism>
<sequence>DSVPFLDMIQRGKFVALYGTHVLGKFTCMIQVKIQLINESFICNYVTLKLVNIESVDKFWISLGHSFEIDDTSDIKFASIKSANEFARFFSKDKCKKRVVLFIDEYDVLYEAGDDIRAPFLGTIHGIKIAKDKYSLWSSVAVGPFNILHLSSNRSMSLFNVKSPFQNPNFTKKQVQLLYRNFAHDHDFTIDPAIIEDIYIQTNGLLQKSVLDYATFRKIIHILTKDKARKAMQLIRSTFIGFFDLVQIVDNEERNLAKFLTAEGVLIRDEEIKDRFKMSSVLVDDLVRQRVIPKLFKSFPIVAVPEKRDAFLDTVNVLKTVV</sequence>
<accession>A0A9W4T7H0</accession>
<protein>
    <submittedName>
        <fullName evidence="1">749_t:CDS:1</fullName>
    </submittedName>
</protein>
<proteinExistence type="predicted"/>
<feature type="non-terminal residue" evidence="1">
    <location>
        <position position="1"/>
    </location>
</feature>
<gene>
    <name evidence="1" type="ORF">FWILDA_LOCUS16904</name>
</gene>
<evidence type="ECO:0000313" key="1">
    <source>
        <dbReference type="EMBL" id="CAI2195094.1"/>
    </source>
</evidence>
<name>A0A9W4T7H0_9GLOM</name>